<name>A0ABQ4Q1J6_9BURK</name>
<reference evidence="2 3" key="1">
    <citation type="journal article" date="2022" name="Int. J. Syst. Evol. Microbiol.">
        <title>Noviherbaspirillum aridicola sp. nov., isolated from an arid soil in Pakistan.</title>
        <authorList>
            <person name="Khan I.U."/>
            <person name="Saqib M."/>
            <person name="Amin A."/>
            <person name="Hussain F."/>
            <person name="Li L."/>
            <person name="Liu Y.H."/>
            <person name="Fang B.Z."/>
            <person name="Ahmed I."/>
            <person name="Li W.J."/>
        </authorList>
    </citation>
    <scope>NUCLEOTIDE SEQUENCE [LARGE SCALE GENOMIC DNA]</scope>
    <source>
        <strain evidence="2 3">NCCP-691</strain>
    </source>
</reference>
<dbReference type="CDD" id="cd04301">
    <property type="entry name" value="NAT_SF"/>
    <property type="match status" value="1"/>
</dbReference>
<dbReference type="Pfam" id="PF13673">
    <property type="entry name" value="Acetyltransf_10"/>
    <property type="match status" value="1"/>
</dbReference>
<dbReference type="PANTHER" id="PTHR43451:SF1">
    <property type="entry name" value="ACETYLTRANSFERASE"/>
    <property type="match status" value="1"/>
</dbReference>
<dbReference type="SUPFAM" id="SSF55729">
    <property type="entry name" value="Acyl-CoA N-acyltransferases (Nat)"/>
    <property type="match status" value="1"/>
</dbReference>
<gene>
    <name evidence="2" type="ORF">NCCP691_06430</name>
</gene>
<evidence type="ECO:0000313" key="2">
    <source>
        <dbReference type="EMBL" id="GIZ50629.1"/>
    </source>
</evidence>
<accession>A0ABQ4Q1J6</accession>
<organism evidence="2 3">
    <name type="scientific">Noviherbaspirillum aridicola</name>
    <dbReference type="NCBI Taxonomy" id="2849687"/>
    <lineage>
        <taxon>Bacteria</taxon>
        <taxon>Pseudomonadati</taxon>
        <taxon>Pseudomonadota</taxon>
        <taxon>Betaproteobacteria</taxon>
        <taxon>Burkholderiales</taxon>
        <taxon>Oxalobacteraceae</taxon>
        <taxon>Noviherbaspirillum</taxon>
    </lineage>
</organism>
<protein>
    <recommendedName>
        <fullName evidence="1">N-acetyltransferase domain-containing protein</fullName>
    </recommendedName>
</protein>
<feature type="domain" description="N-acetyltransferase" evidence="1">
    <location>
        <begin position="3"/>
        <end position="156"/>
    </location>
</feature>
<dbReference type="InterPro" id="IPR052564">
    <property type="entry name" value="N-acetyltrans/Recomb-assoc"/>
</dbReference>
<dbReference type="Gene3D" id="3.40.630.30">
    <property type="match status" value="1"/>
</dbReference>
<dbReference type="EMBL" id="BPMK01000002">
    <property type="protein sequence ID" value="GIZ50629.1"/>
    <property type="molecule type" value="Genomic_DNA"/>
</dbReference>
<sequence length="167" mass="18134">MQIEIRTARTDDAQEVCSLLCRSIAQCCTEDHRNDPAILAAWLGNKTPENIASWFACGANISLVAELDGRIAGIAILTRAGKIALFYVSPELRFQGVGKRLLQEVEQRAGGLGVQTVQVPSTLTARRFYQSSGYEDRCTTISAYGAEAIVMAKVLPADTHKRCRCGG</sequence>
<comment type="caution">
    <text evidence="2">The sequence shown here is derived from an EMBL/GenBank/DDBJ whole genome shotgun (WGS) entry which is preliminary data.</text>
</comment>
<evidence type="ECO:0000313" key="3">
    <source>
        <dbReference type="Proteomes" id="UP000887222"/>
    </source>
</evidence>
<keyword evidence="3" id="KW-1185">Reference proteome</keyword>
<dbReference type="Proteomes" id="UP000887222">
    <property type="component" value="Unassembled WGS sequence"/>
</dbReference>
<dbReference type="PROSITE" id="PS51186">
    <property type="entry name" value="GNAT"/>
    <property type="match status" value="1"/>
</dbReference>
<dbReference type="RefSeq" id="WP_220806799.1">
    <property type="nucleotide sequence ID" value="NZ_BPMK01000002.1"/>
</dbReference>
<evidence type="ECO:0000259" key="1">
    <source>
        <dbReference type="PROSITE" id="PS51186"/>
    </source>
</evidence>
<proteinExistence type="predicted"/>
<dbReference type="InterPro" id="IPR016181">
    <property type="entry name" value="Acyl_CoA_acyltransferase"/>
</dbReference>
<dbReference type="InterPro" id="IPR000182">
    <property type="entry name" value="GNAT_dom"/>
</dbReference>
<dbReference type="PANTHER" id="PTHR43451">
    <property type="entry name" value="ACETYLTRANSFERASE (GNAT) FAMILY PROTEIN"/>
    <property type="match status" value="1"/>
</dbReference>